<evidence type="ECO:0000256" key="1">
    <source>
        <dbReference type="ARBA" id="ARBA00001198"/>
    </source>
</evidence>
<dbReference type="InterPro" id="IPR023333">
    <property type="entry name" value="Proteasome_suB-type"/>
</dbReference>
<dbReference type="GO" id="GO:0005634">
    <property type="term" value="C:nucleus"/>
    <property type="evidence" value="ECO:0007669"/>
    <property type="project" value="UniProtKB-SubCell"/>
</dbReference>
<evidence type="ECO:0000256" key="4">
    <source>
        <dbReference type="ARBA" id="ARBA00022698"/>
    </source>
</evidence>
<dbReference type="PROSITE" id="PS51476">
    <property type="entry name" value="PROTEASOME_BETA_2"/>
    <property type="match status" value="1"/>
</dbReference>
<evidence type="ECO:0000256" key="8">
    <source>
        <dbReference type="RuleBase" id="RU004203"/>
    </source>
</evidence>
<evidence type="ECO:0000256" key="3">
    <source>
        <dbReference type="ARBA" id="ARBA00022670"/>
    </source>
</evidence>
<protein>
    <recommendedName>
        <fullName evidence="8">Proteasome subunit beta</fullName>
    </recommendedName>
</protein>
<dbReference type="AlphaFoldDB" id="S9V7U2"/>
<keyword evidence="3" id="KW-0645">Protease</keyword>
<evidence type="ECO:0000256" key="6">
    <source>
        <dbReference type="ARBA" id="ARBA00022942"/>
    </source>
</evidence>
<evidence type="ECO:0000256" key="7">
    <source>
        <dbReference type="PIRSR" id="PIRSR600243-1"/>
    </source>
</evidence>
<dbReference type="GO" id="GO:0004298">
    <property type="term" value="F:threonine-type endopeptidase activity"/>
    <property type="evidence" value="ECO:0007669"/>
    <property type="project" value="UniProtKB-KW"/>
</dbReference>
<feature type="region of interest" description="Disordered" evidence="9">
    <location>
        <begin position="262"/>
        <end position="286"/>
    </location>
</feature>
<dbReference type="InterPro" id="IPR001353">
    <property type="entry name" value="Proteasome_sua/b"/>
</dbReference>
<dbReference type="PROSITE" id="PS00854">
    <property type="entry name" value="PROTEASOME_BETA_1"/>
    <property type="match status" value="1"/>
</dbReference>
<dbReference type="GO" id="GO:0019774">
    <property type="term" value="C:proteasome core complex, beta-subunit complex"/>
    <property type="evidence" value="ECO:0007669"/>
    <property type="project" value="UniProtKB-ARBA"/>
</dbReference>
<dbReference type="PRINTS" id="PR00141">
    <property type="entry name" value="PROTEASOME"/>
</dbReference>
<dbReference type="GO" id="GO:0051603">
    <property type="term" value="P:proteolysis involved in protein catabolic process"/>
    <property type="evidence" value="ECO:0007669"/>
    <property type="project" value="InterPro"/>
</dbReference>
<comment type="caution">
    <text evidence="10">The sequence shown here is derived from an EMBL/GenBank/DDBJ whole genome shotgun (WGS) entry which is preliminary data.</text>
</comment>
<comment type="similarity">
    <text evidence="8">Belongs to the peptidase T1B family.</text>
</comment>
<comment type="function">
    <text evidence="8">Component of the proteasome, a multicatalytic proteinase complex which is characterized by its ability to cleave peptides with Arg, Phe, Tyr, Leu, and Glu adjacent to the leaving group at neutral or slightly basic pH. The proteasome has an ATP-dependent proteolytic activity.</text>
</comment>
<keyword evidence="2 8" id="KW-0963">Cytoplasm</keyword>
<evidence type="ECO:0000256" key="9">
    <source>
        <dbReference type="SAM" id="MobiDB-lite"/>
    </source>
</evidence>
<dbReference type="EMBL" id="ATMH01000198">
    <property type="protein sequence ID" value="EPY37099.1"/>
    <property type="molecule type" value="Genomic_DNA"/>
</dbReference>
<dbReference type="PANTHER" id="PTHR32194:SF0">
    <property type="entry name" value="ATP-DEPENDENT PROTEASE SUBUNIT HSLV"/>
    <property type="match status" value="1"/>
</dbReference>
<dbReference type="PANTHER" id="PTHR32194">
    <property type="entry name" value="METALLOPROTEASE TLDD"/>
    <property type="match status" value="1"/>
</dbReference>
<name>S9V7U2_9TRYP</name>
<proteinExistence type="inferred from homology"/>
<keyword evidence="8" id="KW-0539">Nucleus</keyword>
<reference evidence="10 11" key="1">
    <citation type="journal article" date="2013" name="PLoS ONE">
        <title>Predicting the Proteins of Angomonas deanei, Strigomonas culicis and Their Respective Endosymbionts Reveals New Aspects of the Trypanosomatidae Family.</title>
        <authorList>
            <person name="Motta M.C."/>
            <person name="Martins A.C."/>
            <person name="de Souza S.S."/>
            <person name="Catta-Preta C.M."/>
            <person name="Silva R."/>
            <person name="Klein C.C."/>
            <person name="de Almeida L.G."/>
            <person name="de Lima Cunha O."/>
            <person name="Ciapina L.P."/>
            <person name="Brocchi M."/>
            <person name="Colabardini A.C."/>
            <person name="de Araujo Lima B."/>
            <person name="Machado C.R."/>
            <person name="de Almeida Soares C.M."/>
            <person name="Probst C.M."/>
            <person name="de Menezes C.B."/>
            <person name="Thompson C.E."/>
            <person name="Bartholomeu D.C."/>
            <person name="Gradia D.F."/>
            <person name="Pavoni D.P."/>
            <person name="Grisard E.C."/>
            <person name="Fantinatti-Garboggini F."/>
            <person name="Marchini F.K."/>
            <person name="Rodrigues-Luiz G.F."/>
            <person name="Wagner G."/>
            <person name="Goldman G.H."/>
            <person name="Fietto J.L."/>
            <person name="Elias M.C."/>
            <person name="Goldman M.H."/>
            <person name="Sagot M.F."/>
            <person name="Pereira M."/>
            <person name="Stoco P.H."/>
            <person name="de Mendonca-Neto R.P."/>
            <person name="Teixeira S.M."/>
            <person name="Maciel T.E."/>
            <person name="de Oliveira Mendes T.A."/>
            <person name="Urmenyi T.P."/>
            <person name="de Souza W."/>
            <person name="Schenkman S."/>
            <person name="de Vasconcelos A.T."/>
        </authorList>
    </citation>
    <scope>NUCLEOTIDE SEQUENCE [LARGE SCALE GENOMIC DNA]</scope>
</reference>
<dbReference type="InterPro" id="IPR016050">
    <property type="entry name" value="Proteasome_bsu_CS"/>
</dbReference>
<organism evidence="10 11">
    <name type="scientific">Strigomonas culicis</name>
    <dbReference type="NCBI Taxonomy" id="28005"/>
    <lineage>
        <taxon>Eukaryota</taxon>
        <taxon>Discoba</taxon>
        <taxon>Euglenozoa</taxon>
        <taxon>Kinetoplastea</taxon>
        <taxon>Metakinetoplastina</taxon>
        <taxon>Trypanosomatida</taxon>
        <taxon>Trypanosomatidae</taxon>
        <taxon>Strigomonadinae</taxon>
        <taxon>Strigomonas</taxon>
    </lineage>
</organism>
<gene>
    <name evidence="10" type="ORF">STCU_00198</name>
</gene>
<evidence type="ECO:0000256" key="2">
    <source>
        <dbReference type="ARBA" id="ARBA00022490"/>
    </source>
</evidence>
<dbReference type="GO" id="GO:0005737">
    <property type="term" value="C:cytoplasm"/>
    <property type="evidence" value="ECO:0007669"/>
    <property type="project" value="UniProtKB-SubCell"/>
</dbReference>
<keyword evidence="4" id="KW-0888">Threonine protease</keyword>
<keyword evidence="5" id="KW-0378">Hydrolase</keyword>
<comment type="subunit">
    <text evidence="8">Component of the proteasome complex.</text>
</comment>
<dbReference type="InterPro" id="IPR000243">
    <property type="entry name" value="Pept_T1A_subB"/>
</dbReference>
<dbReference type="CDD" id="cd03762">
    <property type="entry name" value="proteasome_beta_type_6"/>
    <property type="match status" value="1"/>
</dbReference>
<dbReference type="Gene3D" id="3.60.20.10">
    <property type="entry name" value="Glutamine Phosphoribosylpyrophosphate, subunit 1, domain 1"/>
    <property type="match status" value="1"/>
</dbReference>
<feature type="active site" description="Nucleophile" evidence="7">
    <location>
        <position position="55"/>
    </location>
</feature>
<accession>S9V7U2</accession>
<sequence length="286" mass="31048">MLQRPENTLLHEPAYPKDTVRCLTDNGPAQSAKTLFPAEPAVMDPQLSEAVSLGTTILAVSYKNGVVLAADSRTSSGSYVVNRCSNKLTKLTTKIYCCRSGSAADTQALAEQTSNYLESYQTDIQRDVNVATAANLFQKMCYMNKWNISAGIIVAGYDPINGGSVYSIPSGGSCVKLDYALGGSGSIFLYSFFDANYKPGMSKEECVKFCQRAVAHAYSRDGSSGGLIRTIALGSGEPEDMTVPWNKTPYCMEKDPKYQAQALQNPPFSSTVKITKNKERSDEQNI</sequence>
<dbReference type="OrthoDB" id="7854943at2759"/>
<keyword evidence="11" id="KW-1185">Reference proteome</keyword>
<comment type="catalytic activity">
    <reaction evidence="1">
        <text>Cleavage of peptide bonds with very broad specificity.</text>
        <dbReference type="EC" id="3.4.25.1"/>
    </reaction>
</comment>
<evidence type="ECO:0000313" key="11">
    <source>
        <dbReference type="Proteomes" id="UP000015354"/>
    </source>
</evidence>
<dbReference type="FunFam" id="3.60.20.10:FF:000073">
    <property type="entry name" value="Proteasome subunit beta"/>
    <property type="match status" value="1"/>
</dbReference>
<dbReference type="Pfam" id="PF00227">
    <property type="entry name" value="Proteasome"/>
    <property type="match status" value="1"/>
</dbReference>
<dbReference type="InterPro" id="IPR029055">
    <property type="entry name" value="Ntn_hydrolases_N"/>
</dbReference>
<dbReference type="SUPFAM" id="SSF56235">
    <property type="entry name" value="N-terminal nucleophile aminohydrolases (Ntn hydrolases)"/>
    <property type="match status" value="1"/>
</dbReference>
<feature type="compositionally biased region" description="Polar residues" evidence="9">
    <location>
        <begin position="262"/>
        <end position="274"/>
    </location>
</feature>
<feature type="compositionally biased region" description="Basic and acidic residues" evidence="9">
    <location>
        <begin position="276"/>
        <end position="286"/>
    </location>
</feature>
<comment type="subcellular location">
    <subcellularLocation>
        <location evidence="8">Cytoplasm</location>
    </subcellularLocation>
    <subcellularLocation>
        <location evidence="8">Nucleus</location>
    </subcellularLocation>
</comment>
<evidence type="ECO:0000256" key="5">
    <source>
        <dbReference type="ARBA" id="ARBA00022801"/>
    </source>
</evidence>
<keyword evidence="6 8" id="KW-0647">Proteasome</keyword>
<evidence type="ECO:0000313" key="10">
    <source>
        <dbReference type="EMBL" id="EPY37099.1"/>
    </source>
</evidence>
<dbReference type="Proteomes" id="UP000015354">
    <property type="component" value="Unassembled WGS sequence"/>
</dbReference>